<name>A0AAV6IXW8_9ERIC</name>
<keyword evidence="3" id="KW-1185">Reference proteome</keyword>
<feature type="region of interest" description="Disordered" evidence="1">
    <location>
        <begin position="66"/>
        <end position="98"/>
    </location>
</feature>
<dbReference type="Proteomes" id="UP000823749">
    <property type="component" value="Chromosome 9"/>
</dbReference>
<reference evidence="2" key="1">
    <citation type="submission" date="2020-08" db="EMBL/GenBank/DDBJ databases">
        <title>Plant Genome Project.</title>
        <authorList>
            <person name="Zhang R.-G."/>
        </authorList>
    </citation>
    <scope>NUCLEOTIDE SEQUENCE</scope>
    <source>
        <strain evidence="2">WSP0</strain>
        <tissue evidence="2">Leaf</tissue>
    </source>
</reference>
<organism evidence="2 3">
    <name type="scientific">Rhododendron griersonianum</name>
    <dbReference type="NCBI Taxonomy" id="479676"/>
    <lineage>
        <taxon>Eukaryota</taxon>
        <taxon>Viridiplantae</taxon>
        <taxon>Streptophyta</taxon>
        <taxon>Embryophyta</taxon>
        <taxon>Tracheophyta</taxon>
        <taxon>Spermatophyta</taxon>
        <taxon>Magnoliopsida</taxon>
        <taxon>eudicotyledons</taxon>
        <taxon>Gunneridae</taxon>
        <taxon>Pentapetalae</taxon>
        <taxon>asterids</taxon>
        <taxon>Ericales</taxon>
        <taxon>Ericaceae</taxon>
        <taxon>Ericoideae</taxon>
        <taxon>Rhodoreae</taxon>
        <taxon>Rhododendron</taxon>
    </lineage>
</organism>
<protein>
    <submittedName>
        <fullName evidence="2">Uncharacterized protein</fullName>
    </submittedName>
</protein>
<accession>A0AAV6IXW8</accession>
<evidence type="ECO:0000313" key="2">
    <source>
        <dbReference type="EMBL" id="KAG5532408.1"/>
    </source>
</evidence>
<sequence>MGEEGLALAFSKALNLKRKIACSPERDSVEKRQKRLLLKGVEVSDQSQEEEDEVREKALWNKRSLARARESRGRGRRGGRARGGMARGGNSSQQFSDRNLFDVNIRGDDGSFQDGYLANMEEVTGKEEDMRMKALVAGLKQPHDQW</sequence>
<dbReference type="EMBL" id="JACTNZ010000009">
    <property type="protein sequence ID" value="KAG5532408.1"/>
    <property type="molecule type" value="Genomic_DNA"/>
</dbReference>
<proteinExistence type="predicted"/>
<evidence type="ECO:0000313" key="3">
    <source>
        <dbReference type="Proteomes" id="UP000823749"/>
    </source>
</evidence>
<comment type="caution">
    <text evidence="2">The sequence shown here is derived from an EMBL/GenBank/DDBJ whole genome shotgun (WGS) entry which is preliminary data.</text>
</comment>
<evidence type="ECO:0000256" key="1">
    <source>
        <dbReference type="SAM" id="MobiDB-lite"/>
    </source>
</evidence>
<gene>
    <name evidence="2" type="ORF">RHGRI_026892</name>
</gene>
<dbReference type="AlphaFoldDB" id="A0AAV6IXW8"/>